<dbReference type="AlphaFoldDB" id="A0A6J6VT40"/>
<evidence type="ECO:0000313" key="1">
    <source>
        <dbReference type="EMBL" id="CAB4773707.1"/>
    </source>
</evidence>
<sequence length="120" mass="12812">MEPVNQWNPEISETAESVSDDDALQDVVSDDVDETELLAEPEGNEAVVAVAEQATSAVYAGASVDSQGLLPLDVQTGDPRVDAAIAELRDLDQLPVSDHPAVFTQVHRALQDAMLTLDQD</sequence>
<name>A0A6J6VT40_9ZZZZ</name>
<reference evidence="1" key="1">
    <citation type="submission" date="2020-05" db="EMBL/GenBank/DDBJ databases">
        <authorList>
            <person name="Chiriac C."/>
            <person name="Salcher M."/>
            <person name="Ghai R."/>
            <person name="Kavagutti S V."/>
        </authorList>
    </citation>
    <scope>NUCLEOTIDE SEQUENCE</scope>
</reference>
<gene>
    <name evidence="1" type="ORF">UFOPK2938_00295</name>
</gene>
<organism evidence="1">
    <name type="scientific">freshwater metagenome</name>
    <dbReference type="NCBI Taxonomy" id="449393"/>
    <lineage>
        <taxon>unclassified sequences</taxon>
        <taxon>metagenomes</taxon>
        <taxon>ecological metagenomes</taxon>
    </lineage>
</organism>
<proteinExistence type="predicted"/>
<protein>
    <submittedName>
        <fullName evidence="1">Unannotated protein</fullName>
    </submittedName>
</protein>
<accession>A0A6J6VT40</accession>
<dbReference type="EMBL" id="CAEZZX010000037">
    <property type="protein sequence ID" value="CAB4773707.1"/>
    <property type="molecule type" value="Genomic_DNA"/>
</dbReference>